<gene>
    <name evidence="2" type="ORF">ACFOKA_02615</name>
</gene>
<proteinExistence type="predicted"/>
<comment type="caution">
    <text evidence="2">The sequence shown here is derived from an EMBL/GenBank/DDBJ whole genome shotgun (WGS) entry which is preliminary data.</text>
</comment>
<dbReference type="RefSeq" id="WP_194212606.1">
    <property type="nucleotide sequence ID" value="NZ_CP061205.1"/>
</dbReference>
<dbReference type="InterPro" id="IPR010359">
    <property type="entry name" value="IrrE_HExxH"/>
</dbReference>
<sequence>MTEYASVPPIKEANRITRLWREHGPNTYPIDLSLVVEHIINPTLDGERLHLVYSDFDTYDGMLNTRDGKKWGAFVNEKIPYKGRKNFTAAHEIFHFLAHRQTVKEFRCGDLELSDYRLNKLEIEANEFASHLLLPPDKIRPYVNGEFTYDAVKAVADDLGASVSAVAYKWLSLTARPVAFFQSRNGFVSQGYASESAYKRGIYFKEEKEIPQGSSTQKCQDASNHIASGFDPGLWHPELGGYEDVYQTSFEEFTYTFLRFY</sequence>
<dbReference type="InterPro" id="IPR052345">
    <property type="entry name" value="Rad_response_metalloprotease"/>
</dbReference>
<reference evidence="3" key="1">
    <citation type="journal article" date="2019" name="Int. J. Syst. Evol. Microbiol.">
        <title>The Global Catalogue of Microorganisms (GCM) 10K type strain sequencing project: providing services to taxonomists for standard genome sequencing and annotation.</title>
        <authorList>
            <consortium name="The Broad Institute Genomics Platform"/>
            <consortium name="The Broad Institute Genome Sequencing Center for Infectious Disease"/>
            <person name="Wu L."/>
            <person name="Ma J."/>
        </authorList>
    </citation>
    <scope>NUCLEOTIDE SEQUENCE [LARGE SCALE GENOMIC DNA]</scope>
    <source>
        <strain evidence="3">KCTC 62164</strain>
    </source>
</reference>
<dbReference type="EMBL" id="JBHRSL010000002">
    <property type="protein sequence ID" value="MFC3050790.1"/>
    <property type="molecule type" value="Genomic_DNA"/>
</dbReference>
<keyword evidence="3" id="KW-1185">Reference proteome</keyword>
<accession>A0ABV7D239</accession>
<evidence type="ECO:0000313" key="2">
    <source>
        <dbReference type="EMBL" id="MFC3050790.1"/>
    </source>
</evidence>
<organism evidence="2 3">
    <name type="scientific">Kordiimonas pumila</name>
    <dbReference type="NCBI Taxonomy" id="2161677"/>
    <lineage>
        <taxon>Bacteria</taxon>
        <taxon>Pseudomonadati</taxon>
        <taxon>Pseudomonadota</taxon>
        <taxon>Alphaproteobacteria</taxon>
        <taxon>Kordiimonadales</taxon>
        <taxon>Kordiimonadaceae</taxon>
        <taxon>Kordiimonas</taxon>
    </lineage>
</organism>
<name>A0ABV7D239_9PROT</name>
<dbReference type="Gene3D" id="1.10.10.2910">
    <property type="match status" value="1"/>
</dbReference>
<dbReference type="PANTHER" id="PTHR43236:SF2">
    <property type="entry name" value="BLL0069 PROTEIN"/>
    <property type="match status" value="1"/>
</dbReference>
<dbReference type="Pfam" id="PF06114">
    <property type="entry name" value="Peptidase_M78"/>
    <property type="match status" value="1"/>
</dbReference>
<feature type="domain" description="IrrE N-terminal-like" evidence="1">
    <location>
        <begin position="70"/>
        <end position="170"/>
    </location>
</feature>
<protein>
    <submittedName>
        <fullName evidence="2">ImmA/IrrE family metallo-endopeptidase</fullName>
    </submittedName>
</protein>
<evidence type="ECO:0000313" key="3">
    <source>
        <dbReference type="Proteomes" id="UP001595444"/>
    </source>
</evidence>
<dbReference type="Proteomes" id="UP001595444">
    <property type="component" value="Unassembled WGS sequence"/>
</dbReference>
<evidence type="ECO:0000259" key="1">
    <source>
        <dbReference type="Pfam" id="PF06114"/>
    </source>
</evidence>
<dbReference type="PANTHER" id="PTHR43236">
    <property type="entry name" value="ANTITOXIN HIGA1"/>
    <property type="match status" value="1"/>
</dbReference>